<dbReference type="AlphaFoldDB" id="A0A319DGG6"/>
<reference evidence="1 2" key="1">
    <citation type="submission" date="2018-02" db="EMBL/GenBank/DDBJ databases">
        <title>The genomes of Aspergillus section Nigri reveals drivers in fungal speciation.</title>
        <authorList>
            <consortium name="DOE Joint Genome Institute"/>
            <person name="Vesth T.C."/>
            <person name="Nybo J."/>
            <person name="Theobald S."/>
            <person name="Brandl J."/>
            <person name="Frisvad J.C."/>
            <person name="Nielsen K.F."/>
            <person name="Lyhne E.K."/>
            <person name="Kogle M.E."/>
            <person name="Kuo A."/>
            <person name="Riley R."/>
            <person name="Clum A."/>
            <person name="Nolan M."/>
            <person name="Lipzen A."/>
            <person name="Salamov A."/>
            <person name="Henrissat B."/>
            <person name="Wiebenga A."/>
            <person name="De vries R.P."/>
            <person name="Grigoriev I.V."/>
            <person name="Mortensen U.H."/>
            <person name="Andersen M.R."/>
            <person name="Baker S.E."/>
        </authorList>
    </citation>
    <scope>NUCLEOTIDE SEQUENCE [LARGE SCALE GENOMIC DNA]</scope>
    <source>
        <strain evidence="1 2">CBS 707.79</strain>
    </source>
</reference>
<evidence type="ECO:0000313" key="1">
    <source>
        <dbReference type="EMBL" id="PYH96540.1"/>
    </source>
</evidence>
<keyword evidence="2" id="KW-1185">Reference proteome</keyword>
<dbReference type="STRING" id="1448320.A0A319DGG6"/>
<dbReference type="SUPFAM" id="SSF53474">
    <property type="entry name" value="alpha/beta-Hydrolases"/>
    <property type="match status" value="1"/>
</dbReference>
<dbReference type="VEuPathDB" id="FungiDB:BO71DRAFT_397004"/>
<keyword evidence="1" id="KW-0378">Hydrolase</keyword>
<evidence type="ECO:0000313" key="2">
    <source>
        <dbReference type="Proteomes" id="UP000247810"/>
    </source>
</evidence>
<sequence>MASSPFTVTEHIVACQHIREYSRATRTAEDPLKLVVKRYTPKSNPDPQPGDITIIGATGSGFPKELYEPIWNEVYEKLNRHGLRIRSIWIADSANQSASGMLNEEYLGNDQSWLDHSRDMLYMINKFKADMPTPIMGVGHSLGAGQIALLSLMHPRLFTSLVLMEPVIEKDILTGKGPIFATLSLARKDIWASRSQAVKFFKKSYKNWDPRTLELWIKHGLRSVRPGVDTSNSSDTNSSDAVTLTTSKHQEVANYLRANFLHKRPLDVDNDPDTQFSHDPSLYPDVIGPPHAIHPFYRLEPILLWKLLKHIRPSVLYIFGEQSPLSTPKMRAEKLHRTGKGIGGSGGYKADRVKEVTIPKTRHHLPFEDVSGVSDATAEWLNQEMLRWKAEEKRIKEGWLELSRKERSSIPAEWHAHLKNYAVASRKKPRAKL</sequence>
<dbReference type="Proteomes" id="UP000247810">
    <property type="component" value="Unassembled WGS sequence"/>
</dbReference>
<proteinExistence type="predicted"/>
<name>A0A319DGG6_9EURO</name>
<dbReference type="GO" id="GO:0016787">
    <property type="term" value="F:hydrolase activity"/>
    <property type="evidence" value="ECO:0007669"/>
    <property type="project" value="UniProtKB-KW"/>
</dbReference>
<organism evidence="1 2">
    <name type="scientific">Aspergillus ellipticus CBS 707.79</name>
    <dbReference type="NCBI Taxonomy" id="1448320"/>
    <lineage>
        <taxon>Eukaryota</taxon>
        <taxon>Fungi</taxon>
        <taxon>Dikarya</taxon>
        <taxon>Ascomycota</taxon>
        <taxon>Pezizomycotina</taxon>
        <taxon>Eurotiomycetes</taxon>
        <taxon>Eurotiomycetidae</taxon>
        <taxon>Eurotiales</taxon>
        <taxon>Aspergillaceae</taxon>
        <taxon>Aspergillus</taxon>
        <taxon>Aspergillus subgen. Circumdati</taxon>
    </lineage>
</organism>
<accession>A0A319DGG6</accession>
<dbReference type="EMBL" id="KZ825836">
    <property type="protein sequence ID" value="PYH96540.1"/>
    <property type="molecule type" value="Genomic_DNA"/>
</dbReference>
<dbReference type="OrthoDB" id="94039at2759"/>
<protein>
    <submittedName>
        <fullName evidence="1">Alpha/beta-hydrolase</fullName>
    </submittedName>
</protein>
<gene>
    <name evidence="1" type="ORF">BO71DRAFT_397004</name>
</gene>
<dbReference type="Gene3D" id="3.40.50.1820">
    <property type="entry name" value="alpha/beta hydrolase"/>
    <property type="match status" value="1"/>
</dbReference>
<dbReference type="InterPro" id="IPR029058">
    <property type="entry name" value="AB_hydrolase_fold"/>
</dbReference>